<evidence type="ECO:0000256" key="1">
    <source>
        <dbReference type="SAM" id="MobiDB-lite"/>
    </source>
</evidence>
<feature type="region of interest" description="Disordered" evidence="1">
    <location>
        <begin position="155"/>
        <end position="183"/>
    </location>
</feature>
<dbReference type="EMBL" id="PXOF01000071">
    <property type="protein sequence ID" value="RGP68432.1"/>
    <property type="molecule type" value="Genomic_DNA"/>
</dbReference>
<accession>A0A395S8L2</accession>
<gene>
    <name evidence="2" type="ORF">FSPOR_5311</name>
</gene>
<feature type="compositionally biased region" description="Basic and acidic residues" evidence="1">
    <location>
        <begin position="467"/>
        <end position="479"/>
    </location>
</feature>
<feature type="region of interest" description="Disordered" evidence="1">
    <location>
        <begin position="247"/>
        <end position="485"/>
    </location>
</feature>
<evidence type="ECO:0000313" key="2">
    <source>
        <dbReference type="EMBL" id="RGP68432.1"/>
    </source>
</evidence>
<feature type="compositionally biased region" description="Polar residues" evidence="1">
    <location>
        <begin position="282"/>
        <end position="300"/>
    </location>
</feature>
<feature type="compositionally biased region" description="Low complexity" evidence="1">
    <location>
        <begin position="407"/>
        <end position="432"/>
    </location>
</feature>
<feature type="compositionally biased region" description="Polar residues" evidence="1">
    <location>
        <begin position="155"/>
        <end position="178"/>
    </location>
</feature>
<dbReference type="AlphaFoldDB" id="A0A395S8L2"/>
<keyword evidence="3" id="KW-1185">Reference proteome</keyword>
<comment type="caution">
    <text evidence="2">The sequence shown here is derived from an EMBL/GenBank/DDBJ whole genome shotgun (WGS) entry which is preliminary data.</text>
</comment>
<sequence length="662" mass="73243">MDSARTPKTPLRRSGQRIFKTTKTCSIPSLTHLRKELGYGTRGKKRDIAFKRAIRTQIKTFVSSSDRIPAYKLTKWKNTVHQRGLLEVTKDFLEVQGKGSEFWPQRDVSDTTQQLQYWKDSAKIRSLMIKVFWRAAREDRRHRTAYSIPPLLSQSTDTACQSEGNSGDTKHPLQNSTAHLKGNSAEDPIDLEAMQPTTSAASPSRDNDPFMGLLRRFDTFAPAEDSIDEPTSSEPFSSSLFAPEVLECQPTGPADGHQAAPEARMQGNDPWEVPDSPLVATSVGQQTSKRPAEASSNDINHQAKCPRKETASSGKPAHLSNKSKKGNRKTDPASATRPPSSRPRKQTVRPNSATEEEMIQQIDNSSDSNDETRQRQQSKGKASNQVSQASSSHSRDPAAPRGSTGEQVSAQSAREAAARQATEQAAAMATAVGVEGQPSVAIGLSAKTQEKQPDLPTKQTAVAEAGPSREREVIEESAPRTEASAPVAEMSVPMVETNIPTAEISNLRTEMSAPQTAHLITANGLGGSDEREQQQEQQEDISIVKTEQEQQALDRCELICMTNVEDGVTWVIQRFSTSFFQMSLADLFREAGLDDPATLCLVFRGGKHDWKLTLERNGDRKRRFSSIRRQWLDHITKQHRRAATRGTRAEYSLYFSNEDFTV</sequence>
<name>A0A395S8L2_FUSSP</name>
<feature type="compositionally biased region" description="Low complexity" evidence="1">
    <location>
        <begin position="382"/>
        <end position="392"/>
    </location>
</feature>
<organism evidence="2 3">
    <name type="scientific">Fusarium sporotrichioides</name>
    <dbReference type="NCBI Taxonomy" id="5514"/>
    <lineage>
        <taxon>Eukaryota</taxon>
        <taxon>Fungi</taxon>
        <taxon>Dikarya</taxon>
        <taxon>Ascomycota</taxon>
        <taxon>Pezizomycotina</taxon>
        <taxon>Sordariomycetes</taxon>
        <taxon>Hypocreomycetidae</taxon>
        <taxon>Hypocreales</taxon>
        <taxon>Nectriaceae</taxon>
        <taxon>Fusarium</taxon>
    </lineage>
</organism>
<protein>
    <submittedName>
        <fullName evidence="2">Uncharacterized protein</fullName>
    </submittedName>
</protein>
<dbReference type="Proteomes" id="UP000266152">
    <property type="component" value="Unassembled WGS sequence"/>
</dbReference>
<reference evidence="2 3" key="1">
    <citation type="journal article" date="2018" name="PLoS Pathog.">
        <title>Evolution of structural diversity of trichothecenes, a family of toxins produced by plant pathogenic and entomopathogenic fungi.</title>
        <authorList>
            <person name="Proctor R.H."/>
            <person name="McCormick S.P."/>
            <person name="Kim H.S."/>
            <person name="Cardoza R.E."/>
            <person name="Stanley A.M."/>
            <person name="Lindo L."/>
            <person name="Kelly A."/>
            <person name="Brown D.W."/>
            <person name="Lee T."/>
            <person name="Vaughan M.M."/>
            <person name="Alexander N.J."/>
            <person name="Busman M."/>
            <person name="Gutierrez S."/>
        </authorList>
    </citation>
    <scope>NUCLEOTIDE SEQUENCE [LARGE SCALE GENOMIC DNA]</scope>
    <source>
        <strain evidence="2 3">NRRL 3299</strain>
    </source>
</reference>
<evidence type="ECO:0000313" key="3">
    <source>
        <dbReference type="Proteomes" id="UP000266152"/>
    </source>
</evidence>
<proteinExistence type="predicted"/>